<dbReference type="Proteomes" id="UP001562065">
    <property type="component" value="Unassembled WGS sequence"/>
</dbReference>
<dbReference type="Gene3D" id="3.20.20.140">
    <property type="entry name" value="Metal-dependent hydrolases"/>
    <property type="match status" value="1"/>
</dbReference>
<evidence type="ECO:0000313" key="4">
    <source>
        <dbReference type="Proteomes" id="UP001562065"/>
    </source>
</evidence>
<evidence type="ECO:0000313" key="3">
    <source>
        <dbReference type="EMBL" id="MEY1661615.1"/>
    </source>
</evidence>
<protein>
    <submittedName>
        <fullName evidence="3">CehA/McbA family metallohydrolase</fullName>
    </submittedName>
</protein>
<dbReference type="CDD" id="cd07432">
    <property type="entry name" value="PHP_HisPPase"/>
    <property type="match status" value="1"/>
</dbReference>
<keyword evidence="4" id="KW-1185">Reference proteome</keyword>
<feature type="region of interest" description="Disordered" evidence="1">
    <location>
        <begin position="763"/>
        <end position="784"/>
    </location>
</feature>
<evidence type="ECO:0000256" key="1">
    <source>
        <dbReference type="SAM" id="MobiDB-lite"/>
    </source>
</evidence>
<gene>
    <name evidence="3" type="ORF">AB5I84_05565</name>
</gene>
<organism evidence="3 4">
    <name type="scientific">Isoalcanivorax beigongshangi</name>
    <dbReference type="NCBI Taxonomy" id="3238810"/>
    <lineage>
        <taxon>Bacteria</taxon>
        <taxon>Pseudomonadati</taxon>
        <taxon>Pseudomonadota</taxon>
        <taxon>Gammaproteobacteria</taxon>
        <taxon>Oceanospirillales</taxon>
        <taxon>Alcanivoracaceae</taxon>
        <taxon>Isoalcanivorax</taxon>
    </lineage>
</organism>
<proteinExistence type="predicted"/>
<reference evidence="3 4" key="1">
    <citation type="submission" date="2024-07" db="EMBL/GenBank/DDBJ databases">
        <authorList>
            <person name="Ren Q."/>
        </authorList>
    </citation>
    <scope>NUCLEOTIDE SEQUENCE [LARGE SCALE GENOMIC DNA]</scope>
    <source>
        <strain evidence="3 4">REN37</strain>
    </source>
</reference>
<feature type="chain" id="PRO_5045571801" evidence="2">
    <location>
        <begin position="20"/>
        <end position="863"/>
    </location>
</feature>
<sequence>MMRHSVLVVGGMAALTLTACGGGSNNGGSGPTPTAPIAAEISVVGLGRVATLDRSLVCAHGDCGSTLPAPQTVAAEAGDGQRFSHWSDADCGSELTCTLGDQALTAVFEPLPAQVPSGQWLGGDLHVHTDHSSDGSMPRQTFGDAMPGNVSVADQIGQALKSGLDFLSLTDHRTHDQHYDPLWESPALLLIRGEEANGKPHSTVHGAVDMLTQPAVQPGRDERARLQQSIWDAHSQNAIWVSAHPEKDLMHDNGELRDLADAVGVDLVETWNNAKKPDQAIDYAENRWNAGYRFSVAGASDNHFRELWLTHGPGSPTTRVHADAANQQGLLHAMQRGHTHIGHNASGPFVTLDADFGDGYTVQAGDEAVLPAGTRGTLRLRLEGAKGQRVLVYRSPGRSAGAVTTLRPSKDYEVHHIEVESSDAPQWYRVEVRSPLNQLRGLSAPLFVGPAPVQPQTPWLPATSDAADGANWVLGADGAFTGFPDAAASDGILHVVAEQHHADGTRVLYQRRDTHGSWQPQPLAVSGTDRQPRFARIAARGQQVAVVWQEITEARPLRSVIRLRQSDDGGRSWGAAETVHSVAGRAEHPVVALHPQGQVLLAWQQIQAGDAFDIWFLDRQQGQAENLSAEGKITRPAERLDSRSSRYPASLWPTLAVSENGDVAVGWQDNRTDPDPLWTGTAGVGEGTNPDNWQIQLRRRTTEGDWQPILSVGADDAADQHPSLAYSGAGDLLLAWNHKPLKSSGASFRVATARIQGDAIQLLPPLDDHPAPQQRPRLGAAEDGSPQLVWYHGGADDWRWKLASSRWQDGEWSAARWHDGPGNNSWPVVAGNDTVFVSSRDARRLQRDPTHQIMVMPLTGEPH</sequence>
<dbReference type="InterPro" id="IPR016195">
    <property type="entry name" value="Pol/histidinol_Pase-like"/>
</dbReference>
<feature type="signal peptide" evidence="2">
    <location>
        <begin position="1"/>
        <end position="19"/>
    </location>
</feature>
<comment type="caution">
    <text evidence="3">The sequence shown here is derived from an EMBL/GenBank/DDBJ whole genome shotgun (WGS) entry which is preliminary data.</text>
</comment>
<dbReference type="NCBIfam" id="NF038032">
    <property type="entry name" value="CehA_McbA_metalo"/>
    <property type="match status" value="1"/>
</dbReference>
<accession>A0ABV4AG39</accession>
<dbReference type="SUPFAM" id="SSF89550">
    <property type="entry name" value="PHP domain-like"/>
    <property type="match status" value="1"/>
</dbReference>
<name>A0ABV4AG39_9GAMM</name>
<keyword evidence="2" id="KW-0732">Signal</keyword>
<dbReference type="RefSeq" id="WP_369454866.1">
    <property type="nucleotide sequence ID" value="NZ_JBGCUO010000001.1"/>
</dbReference>
<dbReference type="EMBL" id="JBGCUO010000001">
    <property type="protein sequence ID" value="MEY1661615.1"/>
    <property type="molecule type" value="Genomic_DNA"/>
</dbReference>
<evidence type="ECO:0000256" key="2">
    <source>
        <dbReference type="SAM" id="SignalP"/>
    </source>
</evidence>
<dbReference type="PROSITE" id="PS51257">
    <property type="entry name" value="PROKAR_LIPOPROTEIN"/>
    <property type="match status" value="1"/>
</dbReference>